<dbReference type="SUPFAM" id="SSF55724">
    <property type="entry name" value="Mog1p/PsbP-like"/>
    <property type="match status" value="1"/>
</dbReference>
<protein>
    <submittedName>
        <fullName evidence="3">DUF2020 domain-containing protein</fullName>
    </submittedName>
</protein>
<keyword evidence="1" id="KW-0732">Signal</keyword>
<dbReference type="RefSeq" id="WP_205258346.1">
    <property type="nucleotide sequence ID" value="NZ_BAAAPV010000002.1"/>
</dbReference>
<sequence>MRSLAPRRRAVCAAVAALAVLAGAVLVGCTGGPSTAATSDLQTPVAATTLVSTVGTTTRTATVEQTITSRAPGSQVVAAPPPETPVPAPVDGSCPYLTDDEVADINGQRTGQTTVTDVQPHPICTFTRSDGGWLATVRFIAADTPQAAVAAVDQHVPIDGSDPASQPAGWSGGSTVLADRSVYAVAKGTIAVVAESNQLQTVKGRQMVVTAVARLGL</sequence>
<dbReference type="PROSITE" id="PS51257">
    <property type="entry name" value="PROKAR_LIPOPROTEIN"/>
    <property type="match status" value="1"/>
</dbReference>
<dbReference type="Gene3D" id="3.40.1000.10">
    <property type="entry name" value="Mog1/PsbP, alpha/beta/alpha sandwich"/>
    <property type="match status" value="1"/>
</dbReference>
<evidence type="ECO:0000313" key="4">
    <source>
        <dbReference type="Proteomes" id="UP000663801"/>
    </source>
</evidence>
<dbReference type="Proteomes" id="UP000663801">
    <property type="component" value="Unassembled WGS sequence"/>
</dbReference>
<proteinExistence type="predicted"/>
<accession>A0A938YPB3</accession>
<evidence type="ECO:0000256" key="1">
    <source>
        <dbReference type="SAM" id="SignalP"/>
    </source>
</evidence>
<dbReference type="EMBL" id="JAERWL010000015">
    <property type="protein sequence ID" value="MBM9478226.1"/>
    <property type="molecule type" value="Genomic_DNA"/>
</dbReference>
<dbReference type="InterPro" id="IPR016123">
    <property type="entry name" value="Mog1/PsbP_a/b/a-sand"/>
</dbReference>
<dbReference type="AlphaFoldDB" id="A0A938YPB3"/>
<feature type="chain" id="PRO_5036998709" evidence="1">
    <location>
        <begin position="37"/>
        <end position="217"/>
    </location>
</feature>
<dbReference type="InterPro" id="IPR018567">
    <property type="entry name" value="DUF2020"/>
</dbReference>
<gene>
    <name evidence="3" type="ORF">JL107_17390</name>
</gene>
<name>A0A938YPB3_9ACTN</name>
<dbReference type="Pfam" id="PF09449">
    <property type="entry name" value="DUF2020"/>
    <property type="match status" value="1"/>
</dbReference>
<feature type="signal peptide" evidence="1">
    <location>
        <begin position="1"/>
        <end position="36"/>
    </location>
</feature>
<feature type="domain" description="DUF2020" evidence="2">
    <location>
        <begin position="92"/>
        <end position="217"/>
    </location>
</feature>
<evidence type="ECO:0000313" key="3">
    <source>
        <dbReference type="EMBL" id="MBM9478226.1"/>
    </source>
</evidence>
<evidence type="ECO:0000259" key="2">
    <source>
        <dbReference type="Pfam" id="PF09449"/>
    </source>
</evidence>
<organism evidence="3 4">
    <name type="scientific">Nakamurella flavida</name>
    <dbReference type="NCBI Taxonomy" id="363630"/>
    <lineage>
        <taxon>Bacteria</taxon>
        <taxon>Bacillati</taxon>
        <taxon>Actinomycetota</taxon>
        <taxon>Actinomycetes</taxon>
        <taxon>Nakamurellales</taxon>
        <taxon>Nakamurellaceae</taxon>
        <taxon>Nakamurella</taxon>
    </lineage>
</organism>
<keyword evidence="4" id="KW-1185">Reference proteome</keyword>
<reference evidence="3" key="1">
    <citation type="submission" date="2021-01" db="EMBL/GenBank/DDBJ databases">
        <title>KCTC 19127 draft genome.</title>
        <authorList>
            <person name="An D."/>
        </authorList>
    </citation>
    <scope>NUCLEOTIDE SEQUENCE</scope>
    <source>
        <strain evidence="3">KCTC 19127</strain>
    </source>
</reference>
<comment type="caution">
    <text evidence="3">The sequence shown here is derived from an EMBL/GenBank/DDBJ whole genome shotgun (WGS) entry which is preliminary data.</text>
</comment>